<dbReference type="KEGG" id="sla:SERLADRAFT_384987"/>
<dbReference type="AlphaFoldDB" id="F8NS17"/>
<sequence>MICVAFDDGTHKIFSGIRVVIYCAGGEGLLSLKLQECPIPLFAKGSPSTLVQKGPDDL</sequence>
<accession>F8NS17</accession>
<organism>
    <name type="scientific">Serpula lacrymans var. lacrymans (strain S7.9)</name>
    <name type="common">Dry rot fungus</name>
    <dbReference type="NCBI Taxonomy" id="578457"/>
    <lineage>
        <taxon>Eukaryota</taxon>
        <taxon>Fungi</taxon>
        <taxon>Dikarya</taxon>
        <taxon>Basidiomycota</taxon>
        <taxon>Agaricomycotina</taxon>
        <taxon>Agaricomycetes</taxon>
        <taxon>Agaricomycetidae</taxon>
        <taxon>Boletales</taxon>
        <taxon>Coniophorineae</taxon>
        <taxon>Serpulaceae</taxon>
        <taxon>Serpula</taxon>
    </lineage>
</organism>
<name>F8NS17_SERL9</name>
<dbReference type="HOGENOM" id="CLU_2984751_0_0_1"/>
<dbReference type="Proteomes" id="UP000008064">
    <property type="component" value="Unassembled WGS sequence"/>
</dbReference>
<protein>
    <submittedName>
        <fullName evidence="1">Uncharacterized protein</fullName>
    </submittedName>
</protein>
<reference evidence="1" key="1">
    <citation type="submission" date="2011-04" db="EMBL/GenBank/DDBJ databases">
        <title>Evolution of plant cell wall degrading machinery underlies the functional diversity of forest fungi.</title>
        <authorList>
            <consortium name="US DOE Joint Genome Institute (JGI-PGF)"/>
            <person name="Eastwood D.C."/>
            <person name="Floudas D."/>
            <person name="Binder M."/>
            <person name="Majcherczyk A."/>
            <person name="Schneider P."/>
            <person name="Aerts A."/>
            <person name="Asiegbu F.O."/>
            <person name="Baker S.E."/>
            <person name="Barry K."/>
            <person name="Bendiksby M."/>
            <person name="Blumentritt M."/>
            <person name="Coutinho P.M."/>
            <person name="Cullen D."/>
            <person name="Cullen D."/>
            <person name="Gathman A."/>
            <person name="Goodell B."/>
            <person name="Henrissat B."/>
            <person name="Ihrmark K."/>
            <person name="Kauserud H."/>
            <person name="Kohler A."/>
            <person name="LaButti K."/>
            <person name="Lapidus A."/>
            <person name="Lavin J.L."/>
            <person name="Lee Y.-H."/>
            <person name="Lindquist E."/>
            <person name="Lilly W."/>
            <person name="Lucas S."/>
            <person name="Morin E."/>
            <person name="Murat C."/>
            <person name="Oguiza J.A."/>
            <person name="Park J."/>
            <person name="Pisabarro A.G."/>
            <person name="Riley R."/>
            <person name="Rosling A."/>
            <person name="Salamov A."/>
            <person name="Schmidt O."/>
            <person name="Schmutz J."/>
            <person name="Skrede I."/>
            <person name="Stenlid J."/>
            <person name="Wiebenga A."/>
            <person name="Xie X."/>
            <person name="Kues U."/>
            <person name="Hibbett D.S."/>
            <person name="Hoffmeister D."/>
            <person name="Hogberg N."/>
            <person name="Martin F."/>
            <person name="Grigoriev I.V."/>
            <person name="Watkinson S.C."/>
        </authorList>
    </citation>
    <scope>NUCLEOTIDE SEQUENCE</scope>
    <source>
        <strain evidence="1">S7.9</strain>
    </source>
</reference>
<evidence type="ECO:0000313" key="1">
    <source>
        <dbReference type="EMBL" id="EGO26379.1"/>
    </source>
</evidence>
<feature type="non-terminal residue" evidence="1">
    <location>
        <position position="58"/>
    </location>
</feature>
<dbReference type="RefSeq" id="XP_007316552.1">
    <property type="nucleotide sequence ID" value="XM_007316490.1"/>
</dbReference>
<gene>
    <name evidence="1" type="ORF">SERLADRAFT_384987</name>
</gene>
<proteinExistence type="predicted"/>
<dbReference type="EMBL" id="GL945432">
    <property type="protein sequence ID" value="EGO26379.1"/>
    <property type="molecule type" value="Genomic_DNA"/>
</dbReference>
<dbReference type="GeneID" id="18811127"/>